<keyword evidence="3" id="KW-0539">Nucleus</keyword>
<dbReference type="GO" id="GO:0005655">
    <property type="term" value="C:nucleolar ribonuclease P complex"/>
    <property type="evidence" value="ECO:0007669"/>
    <property type="project" value="InterPro"/>
</dbReference>
<dbReference type="Gene3D" id="3.30.110.20">
    <property type="entry name" value="Alba-like domain"/>
    <property type="match status" value="1"/>
</dbReference>
<dbReference type="GO" id="GO:0034965">
    <property type="term" value="P:intronic box C/D snoRNA processing"/>
    <property type="evidence" value="ECO:0007669"/>
    <property type="project" value="TreeGrafter"/>
</dbReference>
<dbReference type="GO" id="GO:0006364">
    <property type="term" value="P:rRNA processing"/>
    <property type="evidence" value="ECO:0007669"/>
    <property type="project" value="TreeGrafter"/>
</dbReference>
<comment type="caution">
    <text evidence="4">The sequence shown here is derived from an EMBL/GenBank/DDBJ whole genome shotgun (WGS) entry which is preliminary data.</text>
</comment>
<dbReference type="GO" id="GO:0004526">
    <property type="term" value="F:ribonuclease P activity"/>
    <property type="evidence" value="ECO:0007669"/>
    <property type="project" value="TreeGrafter"/>
</dbReference>
<dbReference type="GO" id="GO:0000172">
    <property type="term" value="C:ribonuclease MRP complex"/>
    <property type="evidence" value="ECO:0007669"/>
    <property type="project" value="InterPro"/>
</dbReference>
<dbReference type="GO" id="GO:0001682">
    <property type="term" value="P:tRNA 5'-leader removal"/>
    <property type="evidence" value="ECO:0007669"/>
    <property type="project" value="InterPro"/>
</dbReference>
<comment type="subcellular location">
    <subcellularLocation>
        <location evidence="1">Nucleus</location>
    </subcellularLocation>
</comment>
<dbReference type="InterPro" id="IPR020241">
    <property type="entry name" value="RNase_P/MRP_Pop7_fungi"/>
</dbReference>
<evidence type="ECO:0000256" key="2">
    <source>
        <dbReference type="ARBA" id="ARBA00022694"/>
    </source>
</evidence>
<keyword evidence="5" id="KW-1185">Reference proteome</keyword>
<evidence type="ECO:0000256" key="3">
    <source>
        <dbReference type="ARBA" id="ARBA00023242"/>
    </source>
</evidence>
<dbReference type="OrthoDB" id="5416589at2759"/>
<dbReference type="InterPro" id="IPR014612">
    <property type="entry name" value="Pop7/Rpp20"/>
</dbReference>
<evidence type="ECO:0000313" key="4">
    <source>
        <dbReference type="EMBL" id="KAF7998859.1"/>
    </source>
</evidence>
<dbReference type="GO" id="GO:0000171">
    <property type="term" value="F:ribonuclease MRP activity"/>
    <property type="evidence" value="ECO:0007669"/>
    <property type="project" value="TreeGrafter"/>
</dbReference>
<keyword evidence="2" id="KW-0819">tRNA processing</keyword>
<dbReference type="Proteomes" id="UP000649328">
    <property type="component" value="Unassembled WGS sequence"/>
</dbReference>
<evidence type="ECO:0000313" key="5">
    <source>
        <dbReference type="Proteomes" id="UP000649328"/>
    </source>
</evidence>
<dbReference type="Pfam" id="PF12328">
    <property type="entry name" value="Rpp20"/>
    <property type="match status" value="1"/>
</dbReference>
<organism evidence="4 5">
    <name type="scientific">Metschnikowia pulcherrima</name>
    <dbReference type="NCBI Taxonomy" id="27326"/>
    <lineage>
        <taxon>Eukaryota</taxon>
        <taxon>Fungi</taxon>
        <taxon>Dikarya</taxon>
        <taxon>Ascomycota</taxon>
        <taxon>Saccharomycotina</taxon>
        <taxon>Pichiomycetes</taxon>
        <taxon>Metschnikowiaceae</taxon>
        <taxon>Metschnikowia</taxon>
    </lineage>
</organism>
<dbReference type="PANTHER" id="PTHR28256:SF1">
    <property type="entry name" value="RIBONUCLEASES P_MRP PROTEIN SUBUNIT POP7"/>
    <property type="match status" value="1"/>
</dbReference>
<reference evidence="4" key="1">
    <citation type="submission" date="2020-10" db="EMBL/GenBank/DDBJ databases">
        <title>The Whole-Genome Sequence of Metschnikowia persimmonesis, a Novel Endophytic Yeast Species Isolated from Medicinal Plant Diospyros kaki Thumb.</title>
        <authorList>
            <person name="Rahmat E."/>
            <person name="Kang Y."/>
        </authorList>
    </citation>
    <scope>NUCLEOTIDE SEQUENCE</scope>
    <source>
        <strain evidence="4">KIOM G15050</strain>
    </source>
</reference>
<name>A0A8H7L8C2_9ASCO</name>
<dbReference type="GO" id="GO:0003723">
    <property type="term" value="F:RNA binding"/>
    <property type="evidence" value="ECO:0007669"/>
    <property type="project" value="TreeGrafter"/>
</dbReference>
<evidence type="ECO:0000256" key="1">
    <source>
        <dbReference type="ARBA" id="ARBA00004123"/>
    </source>
</evidence>
<sequence length="144" mass="16527">MSDPSFMKIDAANSRLLLRTESETTFFIKSSTPFVAALKRIDRLLEKFDKLPTNYKQYQQGEYKKVKHLTVKALGAAMEKVVSVGLHFREHSGYQVDFISGTVNVVDQVKTKGSHQSRDDSDDEIELRGRNVSYIEAKIWLKRK</sequence>
<gene>
    <name evidence="4" type="ORF">HF325_006391</name>
</gene>
<dbReference type="GO" id="GO:0000294">
    <property type="term" value="P:nuclear-transcribed mRNA catabolic process, RNase MRP-dependent"/>
    <property type="evidence" value="ECO:0007669"/>
    <property type="project" value="TreeGrafter"/>
</dbReference>
<protein>
    <submittedName>
        <fullName evidence="4">Uncharacterized protein</fullName>
    </submittedName>
</protein>
<dbReference type="AlphaFoldDB" id="A0A8H7L8C2"/>
<dbReference type="PANTHER" id="PTHR28256">
    <property type="entry name" value="RIBONUCLEASES P/MRP PROTEIN SUBUNIT POP7"/>
    <property type="match status" value="1"/>
</dbReference>
<proteinExistence type="predicted"/>
<dbReference type="InterPro" id="IPR036882">
    <property type="entry name" value="Alba-like_dom_sf"/>
</dbReference>
<accession>A0A8H7L8C2</accession>
<dbReference type="EMBL" id="JACBPP010000010">
    <property type="protein sequence ID" value="KAF7998859.1"/>
    <property type="molecule type" value="Genomic_DNA"/>
</dbReference>